<dbReference type="NCBIfam" id="TIGR00089">
    <property type="entry name" value="MiaB/RimO family radical SAM methylthiotransferase"/>
    <property type="match status" value="1"/>
</dbReference>
<proteinExistence type="predicted"/>
<dbReference type="SFLD" id="SFLDS00029">
    <property type="entry name" value="Radical_SAM"/>
    <property type="match status" value="1"/>
</dbReference>
<sequence length="437" mass="48258">MNLFYITTLGCKVNQYESNGIATTLINNGWTRVEAVEKASVCIVNTCAVTARAAVQSRQAIRSIIRTNPGAKVIVTGCHAQTEPDLVGKIEHVHSVVGHGDKFKIAETLISPDQGIDSLPFPEKSYCTLTQFQGFEPAVTGNMTRAYLKIQDGCNAFCSYCIVPYARGRSRSMPMDEVLAHLAYLHEKGYKEVILTGIHTGAWGADFPEKRSFLDLLKTIVEKSPIHRVRISSIEPIEISDEIIGLAADHAIICDHFHIPLQSGDDGILKRMGRPYDTGYFRELVLKIHETMPRAAMGIDVLQGFPGESDQAFERTHALLAGLPISYLHVFPFSPRKGTPAFDYPDRVAPGILKQRCAAMRALGREKRRAFELGNIGQRFGAIIQEQRDRETGMLKAVTSNYLTLLVKGGDDLKRSAVDILVDSIDARGRLHGIPLT</sequence>
<dbReference type="InterPro" id="IPR006467">
    <property type="entry name" value="MiaB-like_bact"/>
</dbReference>
<feature type="domain" description="Radical SAM core" evidence="9">
    <location>
        <begin position="140"/>
        <end position="370"/>
    </location>
</feature>
<dbReference type="PROSITE" id="PS51449">
    <property type="entry name" value="MTTASE_N"/>
    <property type="match status" value="1"/>
</dbReference>
<gene>
    <name evidence="10" type="ordered locus">HRM2_45850</name>
</gene>
<dbReference type="RefSeq" id="WP_015906355.1">
    <property type="nucleotide sequence ID" value="NC_012108.1"/>
</dbReference>
<evidence type="ECO:0000259" key="8">
    <source>
        <dbReference type="PROSITE" id="PS51449"/>
    </source>
</evidence>
<evidence type="ECO:0000256" key="1">
    <source>
        <dbReference type="ARBA" id="ARBA00001966"/>
    </source>
</evidence>
<dbReference type="EMBL" id="CP001087">
    <property type="protein sequence ID" value="ACN17641.1"/>
    <property type="molecule type" value="Genomic_DNA"/>
</dbReference>
<dbReference type="GO" id="GO:0051539">
    <property type="term" value="F:4 iron, 4 sulfur cluster binding"/>
    <property type="evidence" value="ECO:0007669"/>
    <property type="project" value="UniProtKB-KW"/>
</dbReference>
<dbReference type="STRING" id="177437.HRM2_45850"/>
<feature type="domain" description="MTTase N-terminal" evidence="8">
    <location>
        <begin position="2"/>
        <end position="114"/>
    </location>
</feature>
<dbReference type="OrthoDB" id="9805215at2"/>
<dbReference type="InterPro" id="IPR005839">
    <property type="entry name" value="Methylthiotransferase"/>
</dbReference>
<dbReference type="InterPro" id="IPR007197">
    <property type="entry name" value="rSAM"/>
</dbReference>
<organism evidence="10 11">
    <name type="scientific">Desulforapulum autotrophicum (strain ATCC 43914 / DSM 3382 / VKM B-1955 / HRM2)</name>
    <name type="common">Desulfobacterium autotrophicum</name>
    <dbReference type="NCBI Taxonomy" id="177437"/>
    <lineage>
        <taxon>Bacteria</taxon>
        <taxon>Pseudomonadati</taxon>
        <taxon>Thermodesulfobacteriota</taxon>
        <taxon>Desulfobacteria</taxon>
        <taxon>Desulfobacterales</taxon>
        <taxon>Desulfobacteraceae</taxon>
        <taxon>Desulforapulum</taxon>
    </lineage>
</organism>
<dbReference type="InterPro" id="IPR013848">
    <property type="entry name" value="Methylthiotransferase_N"/>
</dbReference>
<dbReference type="eggNOG" id="COG0621">
    <property type="taxonomic scope" value="Bacteria"/>
</dbReference>
<reference evidence="10 11" key="1">
    <citation type="journal article" date="2009" name="Environ. Microbiol.">
        <title>Genome sequence of Desulfobacterium autotrophicum HRM2, a marine sulfate reducer oxidizing organic carbon completely to carbon dioxide.</title>
        <authorList>
            <person name="Strittmatter A.W."/>
            <person name="Liesegang H."/>
            <person name="Rabus R."/>
            <person name="Decker I."/>
            <person name="Amann J."/>
            <person name="Andres S."/>
            <person name="Henne A."/>
            <person name="Fricke W.F."/>
            <person name="Martinez-Arias R."/>
            <person name="Bartels D."/>
            <person name="Goesmann A."/>
            <person name="Krause L."/>
            <person name="Puehler A."/>
            <person name="Klenk H.P."/>
            <person name="Richter M."/>
            <person name="Schuler M."/>
            <person name="Gloeckner F.O."/>
            <person name="Meyerdierks A."/>
            <person name="Gottschalk G."/>
            <person name="Amann R."/>
        </authorList>
    </citation>
    <scope>NUCLEOTIDE SEQUENCE [LARGE SCALE GENOMIC DNA]</scope>
    <source>
        <strain evidence="11">ATCC 43914 / DSM 3382 / HRM2</strain>
    </source>
</reference>
<comment type="cofactor">
    <cofactor evidence="1">
        <name>[4Fe-4S] cluster</name>
        <dbReference type="ChEBI" id="CHEBI:49883"/>
    </cofactor>
</comment>
<dbReference type="KEGG" id="dat:HRM2_45850"/>
<evidence type="ECO:0000256" key="6">
    <source>
        <dbReference type="ARBA" id="ARBA00023004"/>
    </source>
</evidence>
<evidence type="ECO:0000313" key="11">
    <source>
        <dbReference type="Proteomes" id="UP000000442"/>
    </source>
</evidence>
<keyword evidence="2" id="KW-0004">4Fe-4S</keyword>
<dbReference type="HOGENOM" id="CLU_018697_1_0_7"/>
<dbReference type="PANTHER" id="PTHR11918:SF45">
    <property type="entry name" value="THREONYLCARBAMOYLADENOSINE TRNA METHYLTHIOTRANSFERASE"/>
    <property type="match status" value="1"/>
</dbReference>
<evidence type="ECO:0000256" key="3">
    <source>
        <dbReference type="ARBA" id="ARBA00022679"/>
    </source>
</evidence>
<dbReference type="SFLD" id="SFLDG01082">
    <property type="entry name" value="B12-binding_domain_containing"/>
    <property type="match status" value="1"/>
</dbReference>
<dbReference type="InterPro" id="IPR023404">
    <property type="entry name" value="rSAM_horseshoe"/>
</dbReference>
<dbReference type="Pfam" id="PF00919">
    <property type="entry name" value="UPF0004"/>
    <property type="match status" value="1"/>
</dbReference>
<evidence type="ECO:0000256" key="2">
    <source>
        <dbReference type="ARBA" id="ARBA00022485"/>
    </source>
</evidence>
<name>C0QG62_DESAH</name>
<dbReference type="Gene3D" id="3.40.50.12160">
    <property type="entry name" value="Methylthiotransferase, N-terminal domain"/>
    <property type="match status" value="1"/>
</dbReference>
<dbReference type="InterPro" id="IPR006638">
    <property type="entry name" value="Elp3/MiaA/NifB-like_rSAM"/>
</dbReference>
<dbReference type="SMART" id="SM00729">
    <property type="entry name" value="Elp3"/>
    <property type="match status" value="1"/>
</dbReference>
<evidence type="ECO:0000259" key="9">
    <source>
        <dbReference type="PROSITE" id="PS51918"/>
    </source>
</evidence>
<accession>C0QG62</accession>
<evidence type="ECO:0000313" key="10">
    <source>
        <dbReference type="EMBL" id="ACN17641.1"/>
    </source>
</evidence>
<dbReference type="SUPFAM" id="SSF102114">
    <property type="entry name" value="Radical SAM enzymes"/>
    <property type="match status" value="1"/>
</dbReference>
<dbReference type="PROSITE" id="PS01278">
    <property type="entry name" value="MTTASE_RADICAL"/>
    <property type="match status" value="1"/>
</dbReference>
<dbReference type="InterPro" id="IPR058240">
    <property type="entry name" value="rSAM_sf"/>
</dbReference>
<dbReference type="PROSITE" id="PS51918">
    <property type="entry name" value="RADICAL_SAM"/>
    <property type="match status" value="1"/>
</dbReference>
<evidence type="ECO:0000256" key="4">
    <source>
        <dbReference type="ARBA" id="ARBA00022691"/>
    </source>
</evidence>
<keyword evidence="4" id="KW-0949">S-adenosyl-L-methionine</keyword>
<dbReference type="PANTHER" id="PTHR11918">
    <property type="entry name" value="RADICAL SAM PROTEINS"/>
    <property type="match status" value="1"/>
</dbReference>
<dbReference type="GO" id="GO:0035598">
    <property type="term" value="F:tRNA (N(6)-L-threonylcarbamoyladenosine(37)-C(2))-methylthiotransferase activity"/>
    <property type="evidence" value="ECO:0007669"/>
    <property type="project" value="TreeGrafter"/>
</dbReference>
<keyword evidence="11" id="KW-1185">Reference proteome</keyword>
<evidence type="ECO:0000256" key="7">
    <source>
        <dbReference type="ARBA" id="ARBA00023014"/>
    </source>
</evidence>
<keyword evidence="5" id="KW-0479">Metal-binding</keyword>
<dbReference type="InterPro" id="IPR038135">
    <property type="entry name" value="Methylthiotransferase_N_sf"/>
</dbReference>
<dbReference type="SFLD" id="SFLDG01061">
    <property type="entry name" value="methylthiotransferase"/>
    <property type="match status" value="1"/>
</dbReference>
<protein>
    <submittedName>
        <fullName evidence="10">Methylthioadenine synthetase</fullName>
    </submittedName>
</protein>
<dbReference type="Pfam" id="PF04055">
    <property type="entry name" value="Radical_SAM"/>
    <property type="match status" value="1"/>
</dbReference>
<keyword evidence="3" id="KW-0808">Transferase</keyword>
<evidence type="ECO:0000256" key="5">
    <source>
        <dbReference type="ARBA" id="ARBA00022723"/>
    </source>
</evidence>
<dbReference type="GO" id="GO:0046872">
    <property type="term" value="F:metal ion binding"/>
    <property type="evidence" value="ECO:0007669"/>
    <property type="project" value="UniProtKB-KW"/>
</dbReference>
<dbReference type="InterPro" id="IPR020612">
    <property type="entry name" value="Methylthiotransferase_CS"/>
</dbReference>
<dbReference type="NCBIfam" id="TIGR01579">
    <property type="entry name" value="MiaB-like-C"/>
    <property type="match status" value="1"/>
</dbReference>
<dbReference type="Gene3D" id="3.80.30.20">
    <property type="entry name" value="tm_1862 like domain"/>
    <property type="match status" value="1"/>
</dbReference>
<dbReference type="CDD" id="cd01335">
    <property type="entry name" value="Radical_SAM"/>
    <property type="match status" value="1"/>
</dbReference>
<dbReference type="Proteomes" id="UP000000442">
    <property type="component" value="Chromosome"/>
</dbReference>
<dbReference type="AlphaFoldDB" id="C0QG62"/>
<keyword evidence="7" id="KW-0411">Iron-sulfur</keyword>
<keyword evidence="6" id="KW-0408">Iron</keyword>